<feature type="signal peptide" evidence="2">
    <location>
        <begin position="1"/>
        <end position="21"/>
    </location>
</feature>
<gene>
    <name evidence="3" type="ORF">MTP16_13790</name>
</gene>
<dbReference type="PROSITE" id="PS51257">
    <property type="entry name" value="PROKAR_LIPOPROTEIN"/>
    <property type="match status" value="1"/>
</dbReference>
<feature type="chain" id="PRO_5046682158" evidence="2">
    <location>
        <begin position="22"/>
        <end position="81"/>
    </location>
</feature>
<dbReference type="RefSeq" id="WP_243510217.1">
    <property type="nucleotide sequence ID" value="NZ_CP094534.1"/>
</dbReference>
<evidence type="ECO:0000313" key="4">
    <source>
        <dbReference type="Proteomes" id="UP000831390"/>
    </source>
</evidence>
<proteinExistence type="predicted"/>
<sequence>MRKKIMALAGAAVVTSALLGACQEKPSQPTASAAAAAPVADSTAADTLRRVRGPKEKVPFVAPTKIGRILGAQSPSPPGTR</sequence>
<dbReference type="Proteomes" id="UP000831390">
    <property type="component" value="Chromosome"/>
</dbReference>
<keyword evidence="4" id="KW-1185">Reference proteome</keyword>
<accession>A0ABY4AZ84</accession>
<keyword evidence="2" id="KW-0732">Signal</keyword>
<evidence type="ECO:0000256" key="1">
    <source>
        <dbReference type="SAM" id="MobiDB-lite"/>
    </source>
</evidence>
<organism evidence="3 4">
    <name type="scientific">Hymenobacter monticola</name>
    <dbReference type="NCBI Taxonomy" id="1705399"/>
    <lineage>
        <taxon>Bacteria</taxon>
        <taxon>Pseudomonadati</taxon>
        <taxon>Bacteroidota</taxon>
        <taxon>Cytophagia</taxon>
        <taxon>Cytophagales</taxon>
        <taxon>Hymenobacteraceae</taxon>
        <taxon>Hymenobacter</taxon>
    </lineage>
</organism>
<name>A0ABY4AZ84_9BACT</name>
<dbReference type="EMBL" id="CP094534">
    <property type="protein sequence ID" value="UOE32202.1"/>
    <property type="molecule type" value="Genomic_DNA"/>
</dbReference>
<evidence type="ECO:0000256" key="2">
    <source>
        <dbReference type="SAM" id="SignalP"/>
    </source>
</evidence>
<feature type="region of interest" description="Disordered" evidence="1">
    <location>
        <begin position="29"/>
        <end position="52"/>
    </location>
</feature>
<evidence type="ECO:0000313" key="3">
    <source>
        <dbReference type="EMBL" id="UOE32202.1"/>
    </source>
</evidence>
<reference evidence="3 4" key="1">
    <citation type="submission" date="2022-03" db="EMBL/GenBank/DDBJ databases">
        <title>Hymenobactersp. isolated from the air.</title>
        <authorList>
            <person name="Won M."/>
            <person name="Kwon S.-W."/>
        </authorList>
    </citation>
    <scope>NUCLEOTIDE SEQUENCE [LARGE SCALE GENOMIC DNA]</scope>
    <source>
        <strain evidence="3 4">KACC 22596</strain>
    </source>
</reference>
<protein>
    <submittedName>
        <fullName evidence="3">Uncharacterized protein</fullName>
    </submittedName>
</protein>
<feature type="compositionally biased region" description="Low complexity" evidence="1">
    <location>
        <begin position="29"/>
        <end position="46"/>
    </location>
</feature>